<comment type="function">
    <text evidence="1">Alpha-L-fucosidase is responsible for hydrolyzing the alpha-1,6-linked fucose joined to the reducing-end N-acetylglucosamine of the carbohydrate moieties of glycoproteins.</text>
</comment>
<dbReference type="InterPro" id="IPR000933">
    <property type="entry name" value="Glyco_hydro_29"/>
</dbReference>
<evidence type="ECO:0000256" key="1">
    <source>
        <dbReference type="ARBA" id="ARBA00004071"/>
    </source>
</evidence>
<dbReference type="PANTHER" id="PTHR10030:SF37">
    <property type="entry name" value="ALPHA-L-FUCOSIDASE-RELATED"/>
    <property type="match status" value="1"/>
</dbReference>
<dbReference type="GO" id="GO:0016139">
    <property type="term" value="P:glycoside catabolic process"/>
    <property type="evidence" value="ECO:0007669"/>
    <property type="project" value="TreeGrafter"/>
</dbReference>
<gene>
    <name evidence="9" type="ORF">Q31b_18150</name>
</gene>
<feature type="signal peptide" evidence="7">
    <location>
        <begin position="1"/>
        <end position="23"/>
    </location>
</feature>
<accession>A0A5C6EAT5</accession>
<evidence type="ECO:0000313" key="9">
    <source>
        <dbReference type="EMBL" id="TWU44279.1"/>
    </source>
</evidence>
<sequence length="603" mass="67716" precursor="true">MKLKTFLLAACLGGLMQSGIAVAQTQAAEESRQWLKDAKFGMFIHFDVDKRNISTWNPSNLDTDEWVRIAKQAGMKYVVPTTHQSSYIVMWDSEVSSRDVTDLTPFRQPYLKELSESCKAAGLRMGAYYAIADPGNPLYNEDGSDIKPYVEYLHAVIKELCEQHQPLLIWFDASRRFKHPEQKELLRRAEMVEMLHSYGTLSNSRLGDDDGQRYVDYLTMNDNMAPDFNLGVPWESAVTITTDGSWHFTNANAELRSPKELLHRLINAAGNGGNLLLNVGPDPQGVIPKNMEERLKTLGQWLEKNGEAIHGTQPGPYPYQISWGSITQRKDEGNTNLYLNVLDWPETGKFTLFGLQNKVLQASLLATGKTIDFQSNFDANSGQNIVTLDVPETQPDDYVSVIKLVVAGDAVMDQDHLQLTDGKVLLDTYNATIHDLEFVPEKPTKAIDMKMFTVAERRPQQPSDYKGPWDYQMYKKPGEGIMPARGITVSGFQTKGQALSWDFKIYEPGRYDVVAVCHVTKGSNWQVRGRVRAHVAGQTVENQLVESKRVETITVPKYLELHSVLGTVEIDSSGAHTLTLEIAENLTGAKPNFQRVELVPSQR</sequence>
<evidence type="ECO:0000256" key="3">
    <source>
        <dbReference type="ARBA" id="ARBA00012662"/>
    </source>
</evidence>
<dbReference type="GO" id="GO:0005764">
    <property type="term" value="C:lysosome"/>
    <property type="evidence" value="ECO:0007669"/>
    <property type="project" value="TreeGrafter"/>
</dbReference>
<protein>
    <recommendedName>
        <fullName evidence="3">alpha-L-fucosidase</fullName>
        <ecNumber evidence="3">3.2.1.51</ecNumber>
    </recommendedName>
</protein>
<dbReference type="GO" id="GO:0004560">
    <property type="term" value="F:alpha-L-fucosidase activity"/>
    <property type="evidence" value="ECO:0007669"/>
    <property type="project" value="InterPro"/>
</dbReference>
<keyword evidence="10" id="KW-1185">Reference proteome</keyword>
<dbReference type="InterPro" id="IPR057739">
    <property type="entry name" value="Glyco_hydro_29_N"/>
</dbReference>
<dbReference type="EMBL" id="SJPY01000002">
    <property type="protein sequence ID" value="TWU44279.1"/>
    <property type="molecule type" value="Genomic_DNA"/>
</dbReference>
<evidence type="ECO:0000313" key="10">
    <source>
        <dbReference type="Proteomes" id="UP000315471"/>
    </source>
</evidence>
<evidence type="ECO:0000256" key="5">
    <source>
        <dbReference type="ARBA" id="ARBA00022801"/>
    </source>
</evidence>
<keyword evidence="5" id="KW-0378">Hydrolase</keyword>
<comment type="similarity">
    <text evidence="2">Belongs to the glycosyl hydrolase 29 family.</text>
</comment>
<dbReference type="SMART" id="SM00812">
    <property type="entry name" value="Alpha_L_fucos"/>
    <property type="match status" value="1"/>
</dbReference>
<dbReference type="GO" id="GO:0006004">
    <property type="term" value="P:fucose metabolic process"/>
    <property type="evidence" value="ECO:0007669"/>
    <property type="project" value="InterPro"/>
</dbReference>
<dbReference type="PRINTS" id="PR00741">
    <property type="entry name" value="GLHYDRLASE29"/>
</dbReference>
<dbReference type="InterPro" id="IPR016286">
    <property type="entry name" value="FUC_metazoa-typ"/>
</dbReference>
<evidence type="ECO:0000259" key="8">
    <source>
        <dbReference type="Pfam" id="PF01120"/>
    </source>
</evidence>
<organism evidence="9 10">
    <name type="scientific">Novipirellula aureliae</name>
    <dbReference type="NCBI Taxonomy" id="2527966"/>
    <lineage>
        <taxon>Bacteria</taxon>
        <taxon>Pseudomonadati</taxon>
        <taxon>Planctomycetota</taxon>
        <taxon>Planctomycetia</taxon>
        <taxon>Pirellulales</taxon>
        <taxon>Pirellulaceae</taxon>
        <taxon>Novipirellula</taxon>
    </lineage>
</organism>
<dbReference type="AlphaFoldDB" id="A0A5C6EAT5"/>
<evidence type="ECO:0000256" key="6">
    <source>
        <dbReference type="ARBA" id="ARBA00023295"/>
    </source>
</evidence>
<dbReference type="PANTHER" id="PTHR10030">
    <property type="entry name" value="ALPHA-L-FUCOSIDASE"/>
    <property type="match status" value="1"/>
</dbReference>
<evidence type="ECO:0000256" key="7">
    <source>
        <dbReference type="SAM" id="SignalP"/>
    </source>
</evidence>
<dbReference type="Pfam" id="PF01120">
    <property type="entry name" value="Alpha_L_fucos"/>
    <property type="match status" value="1"/>
</dbReference>
<comment type="caution">
    <text evidence="9">The sequence shown here is derived from an EMBL/GenBank/DDBJ whole genome shotgun (WGS) entry which is preliminary data.</text>
</comment>
<name>A0A5C6EAT5_9BACT</name>
<evidence type="ECO:0000256" key="4">
    <source>
        <dbReference type="ARBA" id="ARBA00022729"/>
    </source>
</evidence>
<dbReference type="SUPFAM" id="SSF51445">
    <property type="entry name" value="(Trans)glycosidases"/>
    <property type="match status" value="1"/>
</dbReference>
<dbReference type="Proteomes" id="UP000315471">
    <property type="component" value="Unassembled WGS sequence"/>
</dbReference>
<keyword evidence="4 7" id="KW-0732">Signal</keyword>
<proteinExistence type="inferred from homology"/>
<feature type="domain" description="Glycoside hydrolase family 29 N-terminal" evidence="8">
    <location>
        <begin position="53"/>
        <end position="307"/>
    </location>
</feature>
<evidence type="ECO:0000256" key="2">
    <source>
        <dbReference type="ARBA" id="ARBA00007951"/>
    </source>
</evidence>
<keyword evidence="6" id="KW-0326">Glycosidase</keyword>
<dbReference type="RefSeq" id="WP_197171195.1">
    <property type="nucleotide sequence ID" value="NZ_SJPY01000002.1"/>
</dbReference>
<dbReference type="Gene3D" id="3.20.20.80">
    <property type="entry name" value="Glycosidases"/>
    <property type="match status" value="1"/>
</dbReference>
<dbReference type="InterPro" id="IPR017853">
    <property type="entry name" value="GH"/>
</dbReference>
<dbReference type="EC" id="3.2.1.51" evidence="3"/>
<reference evidence="9 10" key="1">
    <citation type="submission" date="2019-02" db="EMBL/GenBank/DDBJ databases">
        <title>Deep-cultivation of Planctomycetes and their phenomic and genomic characterization uncovers novel biology.</title>
        <authorList>
            <person name="Wiegand S."/>
            <person name="Jogler M."/>
            <person name="Boedeker C."/>
            <person name="Pinto D."/>
            <person name="Vollmers J."/>
            <person name="Rivas-Marin E."/>
            <person name="Kohn T."/>
            <person name="Peeters S.H."/>
            <person name="Heuer A."/>
            <person name="Rast P."/>
            <person name="Oberbeckmann S."/>
            <person name="Bunk B."/>
            <person name="Jeske O."/>
            <person name="Meyerdierks A."/>
            <person name="Storesund J.E."/>
            <person name="Kallscheuer N."/>
            <person name="Luecker S."/>
            <person name="Lage O.M."/>
            <person name="Pohl T."/>
            <person name="Merkel B.J."/>
            <person name="Hornburger P."/>
            <person name="Mueller R.-W."/>
            <person name="Bruemmer F."/>
            <person name="Labrenz M."/>
            <person name="Spormann A.M."/>
            <person name="Op Den Camp H."/>
            <person name="Overmann J."/>
            <person name="Amann R."/>
            <person name="Jetten M.S.M."/>
            <person name="Mascher T."/>
            <person name="Medema M.H."/>
            <person name="Devos D.P."/>
            <person name="Kaster A.-K."/>
            <person name="Ovreas L."/>
            <person name="Rohde M."/>
            <person name="Galperin M.Y."/>
            <person name="Jogler C."/>
        </authorList>
    </citation>
    <scope>NUCLEOTIDE SEQUENCE [LARGE SCALE GENOMIC DNA]</scope>
    <source>
        <strain evidence="9 10">Q31b</strain>
    </source>
</reference>
<feature type="chain" id="PRO_5022923076" description="alpha-L-fucosidase" evidence="7">
    <location>
        <begin position="24"/>
        <end position="603"/>
    </location>
</feature>